<dbReference type="SMART" id="SM00886">
    <property type="entry name" value="Dabb"/>
    <property type="match status" value="1"/>
</dbReference>
<keyword evidence="3" id="KW-1185">Reference proteome</keyword>
<sequence length="101" mass="10822">MALRHIALFRWSEGTTPAQVAEVEEVLARLPEAIPELDAYNFGSDLGIGSDTFDFAVVADVADEQAYAAYRDHPDHQAALGVIRPLLAERASAQIRTGGAG</sequence>
<reference evidence="3" key="1">
    <citation type="journal article" date="2019" name="Int. J. Syst. Evol. Microbiol.">
        <title>The Global Catalogue of Microorganisms (GCM) 10K type strain sequencing project: providing services to taxonomists for standard genome sequencing and annotation.</title>
        <authorList>
            <consortium name="The Broad Institute Genomics Platform"/>
            <consortium name="The Broad Institute Genome Sequencing Center for Infectious Disease"/>
            <person name="Wu L."/>
            <person name="Ma J."/>
        </authorList>
    </citation>
    <scope>NUCLEOTIDE SEQUENCE [LARGE SCALE GENOMIC DNA]</scope>
    <source>
        <strain evidence="3">CGMCC 4.7304</strain>
    </source>
</reference>
<protein>
    <submittedName>
        <fullName evidence="2">Dabb family protein</fullName>
    </submittedName>
</protein>
<dbReference type="RefSeq" id="WP_344142156.1">
    <property type="nucleotide sequence ID" value="NZ_BAAAQI010000004.1"/>
</dbReference>
<accession>A0ABV9SNQ6</accession>
<dbReference type="Gene3D" id="3.30.70.100">
    <property type="match status" value="1"/>
</dbReference>
<dbReference type="Pfam" id="PF07876">
    <property type="entry name" value="Dabb"/>
    <property type="match status" value="1"/>
</dbReference>
<feature type="domain" description="Stress-response A/B barrel" evidence="1">
    <location>
        <begin position="3"/>
        <end position="95"/>
    </location>
</feature>
<dbReference type="Proteomes" id="UP001595858">
    <property type="component" value="Unassembled WGS sequence"/>
</dbReference>
<name>A0ABV9SNQ6_9ACTN</name>
<dbReference type="InterPro" id="IPR011008">
    <property type="entry name" value="Dimeric_a/b-barrel"/>
</dbReference>
<evidence type="ECO:0000313" key="3">
    <source>
        <dbReference type="Proteomes" id="UP001595858"/>
    </source>
</evidence>
<dbReference type="PANTHER" id="PTHR37832">
    <property type="entry name" value="BLL2683 PROTEIN"/>
    <property type="match status" value="1"/>
</dbReference>
<dbReference type="PANTHER" id="PTHR37832:SF1">
    <property type="entry name" value="STRESS-RESPONSE A_B BARREL DOMAIN-CONTAINING PROTEIN"/>
    <property type="match status" value="1"/>
</dbReference>
<gene>
    <name evidence="2" type="ORF">ACFPCZ_13190</name>
</gene>
<organism evidence="2 3">
    <name type="scientific">Streptomonospora arabica</name>
    <dbReference type="NCBI Taxonomy" id="412417"/>
    <lineage>
        <taxon>Bacteria</taxon>
        <taxon>Bacillati</taxon>
        <taxon>Actinomycetota</taxon>
        <taxon>Actinomycetes</taxon>
        <taxon>Streptosporangiales</taxon>
        <taxon>Nocardiopsidaceae</taxon>
        <taxon>Streptomonospora</taxon>
    </lineage>
</organism>
<dbReference type="PROSITE" id="PS51502">
    <property type="entry name" value="S_R_A_B_BARREL"/>
    <property type="match status" value="1"/>
</dbReference>
<dbReference type="InterPro" id="IPR013097">
    <property type="entry name" value="Dabb"/>
</dbReference>
<proteinExistence type="predicted"/>
<comment type="caution">
    <text evidence="2">The sequence shown here is derived from an EMBL/GenBank/DDBJ whole genome shotgun (WGS) entry which is preliminary data.</text>
</comment>
<dbReference type="SUPFAM" id="SSF54909">
    <property type="entry name" value="Dimeric alpha+beta barrel"/>
    <property type="match status" value="1"/>
</dbReference>
<dbReference type="EMBL" id="JBHSIY010000010">
    <property type="protein sequence ID" value="MFC4867586.1"/>
    <property type="molecule type" value="Genomic_DNA"/>
</dbReference>
<evidence type="ECO:0000259" key="1">
    <source>
        <dbReference type="PROSITE" id="PS51502"/>
    </source>
</evidence>
<evidence type="ECO:0000313" key="2">
    <source>
        <dbReference type="EMBL" id="MFC4867586.1"/>
    </source>
</evidence>